<keyword evidence="2" id="KW-1003">Cell membrane</keyword>
<dbReference type="RefSeq" id="WP_085443930.1">
    <property type="nucleotide sequence ID" value="NZ_LVJN01000020.1"/>
</dbReference>
<evidence type="ECO:0000256" key="3">
    <source>
        <dbReference type="ARBA" id="ARBA00022692"/>
    </source>
</evidence>
<keyword evidence="3 6" id="KW-0812">Transmembrane</keyword>
<dbReference type="NCBIfam" id="TIGR00765">
    <property type="entry name" value="yihY_not_rbn"/>
    <property type="match status" value="1"/>
</dbReference>
<keyword evidence="4 6" id="KW-1133">Transmembrane helix</keyword>
<dbReference type="GO" id="GO:0005886">
    <property type="term" value="C:plasma membrane"/>
    <property type="evidence" value="ECO:0007669"/>
    <property type="project" value="UniProtKB-SubCell"/>
</dbReference>
<gene>
    <name evidence="7" type="ORF">MAIT1_01707</name>
</gene>
<organism evidence="7 8">
    <name type="scientific">Magnetofaba australis IT-1</name>
    <dbReference type="NCBI Taxonomy" id="1434232"/>
    <lineage>
        <taxon>Bacteria</taxon>
        <taxon>Pseudomonadati</taxon>
        <taxon>Pseudomonadota</taxon>
        <taxon>Magnetococcia</taxon>
        <taxon>Magnetococcales</taxon>
        <taxon>Magnetococcaceae</taxon>
        <taxon>Magnetofaba</taxon>
    </lineage>
</organism>
<dbReference type="PANTHER" id="PTHR30213">
    <property type="entry name" value="INNER MEMBRANE PROTEIN YHJD"/>
    <property type="match status" value="1"/>
</dbReference>
<dbReference type="Gene3D" id="1.10.10.10">
    <property type="entry name" value="Winged helix-like DNA-binding domain superfamily/Winged helix DNA-binding domain"/>
    <property type="match status" value="1"/>
</dbReference>
<evidence type="ECO:0000256" key="2">
    <source>
        <dbReference type="ARBA" id="ARBA00022475"/>
    </source>
</evidence>
<dbReference type="AlphaFoldDB" id="A0A1Y2K202"/>
<dbReference type="STRING" id="1434232.MAIT1_01707"/>
<feature type="transmembrane region" description="Helical" evidence="6">
    <location>
        <begin position="230"/>
        <end position="249"/>
    </location>
</feature>
<feature type="transmembrane region" description="Helical" evidence="6">
    <location>
        <begin position="53"/>
        <end position="73"/>
    </location>
</feature>
<keyword evidence="5 6" id="KW-0472">Membrane</keyword>
<dbReference type="Pfam" id="PF03631">
    <property type="entry name" value="Virul_fac_BrkB"/>
    <property type="match status" value="1"/>
</dbReference>
<feature type="transmembrane region" description="Helical" evidence="6">
    <location>
        <begin position="193"/>
        <end position="218"/>
    </location>
</feature>
<evidence type="ECO:0000313" key="7">
    <source>
        <dbReference type="EMBL" id="OSM01687.1"/>
    </source>
</evidence>
<dbReference type="EMBL" id="LVJN01000020">
    <property type="protein sequence ID" value="OSM01687.1"/>
    <property type="molecule type" value="Genomic_DNA"/>
</dbReference>
<protein>
    <submittedName>
        <fullName evidence="7">Putative ribonuclease BN</fullName>
    </submittedName>
</protein>
<evidence type="ECO:0000256" key="4">
    <source>
        <dbReference type="ARBA" id="ARBA00022989"/>
    </source>
</evidence>
<keyword evidence="8" id="KW-1185">Reference proteome</keyword>
<dbReference type="SUPFAM" id="SSF46785">
    <property type="entry name" value="Winged helix' DNA-binding domain"/>
    <property type="match status" value="1"/>
</dbReference>
<sequence length="438" mass="47576">MNLSFPEAWSALLWHEPLRNLSPVKRALVCAARLLRRLIADLLGGEISLRAMGLVYTTLLALAPLLAVSFSALKAFGVQDQMEGFLNAILEPLGEQGPEITARIIDFVANIQAKVLGVMGLAMLFYVTVSVVHKIEMALNAIWRVRSRRSWLQRIGYSLSTVIVGPALMVSFMGAIAAMAATPWVKSMMGEHSMAMAVSVWSALAPTLLMALVFTLIYRMVPDAPTRFGPALLGGLLAGTAWRVVGWAFTRFVAQSTQYTAIYSAFATLILFMMWLYISWLVFLLGARAAYLCQNRGALNGDEGAQDGAYVLADRMLAILLRLGRDHAQGEAQWSADRLAHELDATPAQIEQALARLSQNGLIRPLSGDRPAYLPARPLQSIPAQQVIDLAMGGAPFEGTDAQESLSHPMRQALARGFDGMSVADLAKGDQAQETHAP</sequence>
<dbReference type="Proteomes" id="UP000194003">
    <property type="component" value="Unassembled WGS sequence"/>
</dbReference>
<evidence type="ECO:0000256" key="5">
    <source>
        <dbReference type="ARBA" id="ARBA00023136"/>
    </source>
</evidence>
<feature type="transmembrane region" description="Helical" evidence="6">
    <location>
        <begin position="156"/>
        <end position="181"/>
    </location>
</feature>
<dbReference type="OrthoDB" id="8477159at2"/>
<dbReference type="InterPro" id="IPR017039">
    <property type="entry name" value="Virul_fac_BrkB"/>
</dbReference>
<dbReference type="InterPro" id="IPR036388">
    <property type="entry name" value="WH-like_DNA-bd_sf"/>
</dbReference>
<comment type="caution">
    <text evidence="7">The sequence shown here is derived from an EMBL/GenBank/DDBJ whole genome shotgun (WGS) entry which is preliminary data.</text>
</comment>
<evidence type="ECO:0000313" key="8">
    <source>
        <dbReference type="Proteomes" id="UP000194003"/>
    </source>
</evidence>
<reference evidence="7 8" key="1">
    <citation type="journal article" date="2016" name="BMC Genomics">
        <title>Combined genomic and structural analyses of a cultured magnetotactic bacterium reveals its niche adaptation to a dynamic environment.</title>
        <authorList>
            <person name="Araujo A.C."/>
            <person name="Morillo V."/>
            <person name="Cypriano J."/>
            <person name="Teixeira L.C."/>
            <person name="Leao P."/>
            <person name="Lyra S."/>
            <person name="Almeida L.G."/>
            <person name="Bazylinski D.A."/>
            <person name="Vasconcellos A.T."/>
            <person name="Abreu F."/>
            <person name="Lins U."/>
        </authorList>
    </citation>
    <scope>NUCLEOTIDE SEQUENCE [LARGE SCALE GENOMIC DNA]</scope>
    <source>
        <strain evidence="7 8">IT-1</strain>
    </source>
</reference>
<name>A0A1Y2K202_9PROT</name>
<evidence type="ECO:0000256" key="1">
    <source>
        <dbReference type="ARBA" id="ARBA00004651"/>
    </source>
</evidence>
<accession>A0A1Y2K202</accession>
<dbReference type="PANTHER" id="PTHR30213:SF0">
    <property type="entry name" value="UPF0761 MEMBRANE PROTEIN YIHY"/>
    <property type="match status" value="1"/>
</dbReference>
<dbReference type="InterPro" id="IPR036390">
    <property type="entry name" value="WH_DNA-bd_sf"/>
</dbReference>
<comment type="subcellular location">
    <subcellularLocation>
        <location evidence="1">Cell membrane</location>
        <topology evidence="1">Multi-pass membrane protein</topology>
    </subcellularLocation>
</comment>
<proteinExistence type="predicted"/>
<feature type="transmembrane region" description="Helical" evidence="6">
    <location>
        <begin position="261"/>
        <end position="286"/>
    </location>
</feature>
<evidence type="ECO:0000256" key="6">
    <source>
        <dbReference type="SAM" id="Phobius"/>
    </source>
</evidence>